<dbReference type="Pfam" id="PF20066">
    <property type="entry name" value="Glyoxalase_8"/>
    <property type="match status" value="1"/>
</dbReference>
<evidence type="ECO:0000256" key="1">
    <source>
        <dbReference type="ARBA" id="ARBA00023251"/>
    </source>
</evidence>
<feature type="domain" description="Glyoxalase-related protein" evidence="2">
    <location>
        <begin position="6"/>
        <end position="52"/>
    </location>
</feature>
<keyword evidence="1" id="KW-0046">Antibiotic resistance</keyword>
<keyword evidence="4" id="KW-1185">Reference proteome</keyword>
<name>A0ABT1CC81_9HYPH</name>
<dbReference type="CDD" id="cd08349">
    <property type="entry name" value="BLMA_like"/>
    <property type="match status" value="1"/>
</dbReference>
<evidence type="ECO:0000259" key="2">
    <source>
        <dbReference type="Pfam" id="PF20066"/>
    </source>
</evidence>
<dbReference type="InterPro" id="IPR045517">
    <property type="entry name" value="Glyoxalase_8"/>
</dbReference>
<evidence type="ECO:0000313" key="4">
    <source>
        <dbReference type="Proteomes" id="UP001205906"/>
    </source>
</evidence>
<organism evidence="3 4">
    <name type="scientific">Mesorhizobium liriopis</name>
    <dbReference type="NCBI Taxonomy" id="2953882"/>
    <lineage>
        <taxon>Bacteria</taxon>
        <taxon>Pseudomonadati</taxon>
        <taxon>Pseudomonadota</taxon>
        <taxon>Alphaproteobacteria</taxon>
        <taxon>Hyphomicrobiales</taxon>
        <taxon>Phyllobacteriaceae</taxon>
        <taxon>Mesorhizobium</taxon>
    </lineage>
</organism>
<dbReference type="InterPro" id="IPR000335">
    <property type="entry name" value="Bleomycin-R"/>
</dbReference>
<reference evidence="3 4" key="1">
    <citation type="submission" date="2022-06" db="EMBL/GenBank/DDBJ databases">
        <title>Mesorhizobium sp. strain RP14 Genome sequencing and assembly.</title>
        <authorList>
            <person name="Kim I."/>
        </authorList>
    </citation>
    <scope>NUCLEOTIDE SEQUENCE [LARGE SCALE GENOMIC DNA]</scope>
    <source>
        <strain evidence="4">RP14(2022)</strain>
    </source>
</reference>
<dbReference type="Pfam" id="PF19581">
    <property type="entry name" value="Glyoxalase_7"/>
    <property type="match status" value="1"/>
</dbReference>
<sequence length="179" mass="20150">MLMQTDPKAMAKALRAALGQKNIALSHSEALELVASQFGVRDWNTLAATQDASDSAIRFTATKPILRIFDEAKAREFYLDFLDFSLDWEHRFHANAPLYMQVSRAGLVLHLSAHHGDATPGSTVFVEMKGVRLYRDELIARNYTYNKPSVEEARWGDQLEVVDPFSNRIRFCEMGAGAN</sequence>
<evidence type="ECO:0000313" key="3">
    <source>
        <dbReference type="EMBL" id="MCO6051576.1"/>
    </source>
</evidence>
<comment type="caution">
    <text evidence="3">The sequence shown here is derived from an EMBL/GenBank/DDBJ whole genome shotgun (WGS) entry which is preliminary data.</text>
</comment>
<dbReference type="Proteomes" id="UP001205906">
    <property type="component" value="Unassembled WGS sequence"/>
</dbReference>
<proteinExistence type="predicted"/>
<dbReference type="EMBL" id="JAMXQS010000008">
    <property type="protein sequence ID" value="MCO6051576.1"/>
    <property type="molecule type" value="Genomic_DNA"/>
</dbReference>
<gene>
    <name evidence="3" type="ORF">NGM99_17460</name>
</gene>
<protein>
    <submittedName>
        <fullName evidence="3">VOC family protein</fullName>
    </submittedName>
</protein>
<dbReference type="InterPro" id="IPR029068">
    <property type="entry name" value="Glyas_Bleomycin-R_OHBP_Dase"/>
</dbReference>
<dbReference type="Gene3D" id="3.10.180.10">
    <property type="entry name" value="2,3-Dihydroxybiphenyl 1,2-Dioxygenase, domain 1"/>
    <property type="match status" value="1"/>
</dbReference>
<accession>A0ABT1CC81</accession>
<dbReference type="SUPFAM" id="SSF54593">
    <property type="entry name" value="Glyoxalase/Bleomycin resistance protein/Dihydroxybiphenyl dioxygenase"/>
    <property type="match status" value="1"/>
</dbReference>